<dbReference type="Proteomes" id="UP001055811">
    <property type="component" value="Linkage Group LG08"/>
</dbReference>
<keyword evidence="2" id="KW-1185">Reference proteome</keyword>
<sequence>MTGGDAPPPPAKEPTSLTFQYPVLTSTNYTIWRMRMEVLLGIHGVWEVVDPGLDDAKKNNIVKGLLFQSVPEDVILQIGNLKTAKEMWEAIKTRNLGADRVKEARLQTLVAEFESMKMNETGTIDDFAAKLSGIASKSATLGETMAEAKLVKKFLTSLPRRFVHIVAALEQVLDLKTVGFEDVVGRLKAYEERVKGEDKAVDTQGKLLFTKTDSSNRSQDSSRGRGRGNRGRGRGGGRGRGNTQNQGNTETSKNREDQKQKGKQQRDLSNIQCYRCDKYGHFASRCPDRPKNQEANFNETQENDSNQEEGSFFMMNEIQETVFLNENKYIPPKTVPKTDEDGVWYLDNGASNHMTGNYSFFSELNERITGRVRFGDGSCVDIKGKGSIIFEGKNGEQKVMKDIYYIPSLQTNVISLGQATITGCDIRMRGDFLTMRDGDGRLLMKVPRSENRLYKIQLRTGKPHCLHANINESAWLWHARLGHINFGAINMMHKLVKGVPTIQHQDQVCESCMVGKQTRQPFSKKASYRATVILEMIHGDICGPIDPPTPAGNAYILVIIDDYSRYMWIFLLKHKSEASGTIKRFKTSIEKRTGKEIKTFHTDRGGEFTSLELNRFCDEEGISRMLTAPYAPQQNGIVERRNRTLLEMTRCLMKAKAVPNFLWGEAVRHATFIINRTPTRALVGVTPYEKFYGEKPSLEDLKVFGCIAHERIVSRHLKKLDDRSRPLVYLGKEPNSGGYRLLNPHENKIVISAHVNFDEGKAWQWNNLFNNQSEAEAGTFTVQWGSIGARDNPSGQLENPASGPSVTEQDQAEDEAQPVNSSPANRSPASSSSANSSPSSSSPAHSENTPNSEGEIAPVRRSTRVPTLPRRLNDYELDVDHLMLTLDDEPRSFSEAKANVEWVKAMKAEIDSIVKNNTWKLVLPPINVKPIGLRWLYKIKRNPNGSIIRYKARLVAKGYVQEQGVDFDEVFAPVARLETIRLLIALAAGKGWKIHHLDVKTAFLYGDLKEDVYVCQPEGFVKRSEEKKVYKLAKALYGLRQSPRAWNQKLNDTLKGMGFQRCLQENAVYKKMSSGEFIIIAVYVDDLFVTGTSLDFINQFKRRMSSQFEMSDLGELTCYLGIEVSQGTNCVLVKQESYANKILKEAGMQDCNATQCPMEPGLKLSKAEDEPEVEATHYRKIVGCLRYLLHTRPDLAYSVGVVSRYMQSPRESHARAIKQILRYLRGTTSFGIKYERCGELKLLGYSDSSHNVDVDDGRSTTGHVFYLGNSPITWCSQKQDTVALSSCEAEFMAATAAACQAIWLRELLAELTGMKEQEVLIRIDNKSAIALSKNPVFHGRSKHIHTRYHFIRERVEMKQVVVEHVPGDKQKADSLTKALARVRYAEMRSLLGVQELPSAYQKFRG</sequence>
<name>A0ACB8ZN97_CICIN</name>
<reference evidence="1 2" key="2">
    <citation type="journal article" date="2022" name="Mol. Ecol. Resour.">
        <title>The genomes of chicory, endive, great burdock and yacon provide insights into Asteraceae paleo-polyploidization history and plant inulin production.</title>
        <authorList>
            <person name="Fan W."/>
            <person name="Wang S."/>
            <person name="Wang H."/>
            <person name="Wang A."/>
            <person name="Jiang F."/>
            <person name="Liu H."/>
            <person name="Zhao H."/>
            <person name="Xu D."/>
            <person name="Zhang Y."/>
        </authorList>
    </citation>
    <scope>NUCLEOTIDE SEQUENCE [LARGE SCALE GENOMIC DNA]</scope>
    <source>
        <strain evidence="2">cv. Punajuju</strain>
        <tissue evidence="1">Leaves</tissue>
    </source>
</reference>
<evidence type="ECO:0000313" key="1">
    <source>
        <dbReference type="EMBL" id="KAI3699027.1"/>
    </source>
</evidence>
<evidence type="ECO:0000313" key="2">
    <source>
        <dbReference type="Proteomes" id="UP001055811"/>
    </source>
</evidence>
<accession>A0ACB8ZN97</accession>
<organism evidence="1 2">
    <name type="scientific">Cichorium intybus</name>
    <name type="common">Chicory</name>
    <dbReference type="NCBI Taxonomy" id="13427"/>
    <lineage>
        <taxon>Eukaryota</taxon>
        <taxon>Viridiplantae</taxon>
        <taxon>Streptophyta</taxon>
        <taxon>Embryophyta</taxon>
        <taxon>Tracheophyta</taxon>
        <taxon>Spermatophyta</taxon>
        <taxon>Magnoliopsida</taxon>
        <taxon>eudicotyledons</taxon>
        <taxon>Gunneridae</taxon>
        <taxon>Pentapetalae</taxon>
        <taxon>asterids</taxon>
        <taxon>campanulids</taxon>
        <taxon>Asterales</taxon>
        <taxon>Asteraceae</taxon>
        <taxon>Cichorioideae</taxon>
        <taxon>Cichorieae</taxon>
        <taxon>Cichoriinae</taxon>
        <taxon>Cichorium</taxon>
    </lineage>
</organism>
<proteinExistence type="predicted"/>
<comment type="caution">
    <text evidence="1">The sequence shown here is derived from an EMBL/GenBank/DDBJ whole genome shotgun (WGS) entry which is preliminary data.</text>
</comment>
<gene>
    <name evidence="1" type="ORF">L2E82_43009</name>
</gene>
<reference evidence="2" key="1">
    <citation type="journal article" date="2022" name="Mol. Ecol. Resour.">
        <title>The genomes of chicory, endive, great burdock and yacon provide insights into Asteraceae palaeo-polyploidization history and plant inulin production.</title>
        <authorList>
            <person name="Fan W."/>
            <person name="Wang S."/>
            <person name="Wang H."/>
            <person name="Wang A."/>
            <person name="Jiang F."/>
            <person name="Liu H."/>
            <person name="Zhao H."/>
            <person name="Xu D."/>
            <person name="Zhang Y."/>
        </authorList>
    </citation>
    <scope>NUCLEOTIDE SEQUENCE [LARGE SCALE GENOMIC DNA]</scope>
    <source>
        <strain evidence="2">cv. Punajuju</strain>
    </source>
</reference>
<dbReference type="EMBL" id="CM042016">
    <property type="protein sequence ID" value="KAI3699027.1"/>
    <property type="molecule type" value="Genomic_DNA"/>
</dbReference>
<protein>
    <submittedName>
        <fullName evidence="1">Uncharacterized protein</fullName>
    </submittedName>
</protein>